<feature type="domain" description="Calcineurin-like phosphoesterase" evidence="2">
    <location>
        <begin position="7"/>
        <end position="229"/>
    </location>
</feature>
<proteinExistence type="predicted"/>
<dbReference type="InterPro" id="IPR029052">
    <property type="entry name" value="Metallo-depent_PP-like"/>
</dbReference>
<gene>
    <name evidence="3" type="ORF">B0J12DRAFT_735543</name>
</gene>
<dbReference type="InterPro" id="IPR004843">
    <property type="entry name" value="Calcineurin-like_PHP"/>
</dbReference>
<organism evidence="3 4">
    <name type="scientific">Macrophomina phaseolina</name>
    <dbReference type="NCBI Taxonomy" id="35725"/>
    <lineage>
        <taxon>Eukaryota</taxon>
        <taxon>Fungi</taxon>
        <taxon>Dikarya</taxon>
        <taxon>Ascomycota</taxon>
        <taxon>Pezizomycotina</taxon>
        <taxon>Dothideomycetes</taxon>
        <taxon>Dothideomycetes incertae sedis</taxon>
        <taxon>Botryosphaeriales</taxon>
        <taxon>Botryosphaeriaceae</taxon>
        <taxon>Macrophomina</taxon>
    </lineage>
</organism>
<reference evidence="3 4" key="1">
    <citation type="journal article" date="2021" name="Nat. Commun.">
        <title>Genetic determinants of endophytism in the Arabidopsis root mycobiome.</title>
        <authorList>
            <person name="Mesny F."/>
            <person name="Miyauchi S."/>
            <person name="Thiergart T."/>
            <person name="Pickel B."/>
            <person name="Atanasova L."/>
            <person name="Karlsson M."/>
            <person name="Huettel B."/>
            <person name="Barry K.W."/>
            <person name="Haridas S."/>
            <person name="Chen C."/>
            <person name="Bauer D."/>
            <person name="Andreopoulos W."/>
            <person name="Pangilinan J."/>
            <person name="LaButti K."/>
            <person name="Riley R."/>
            <person name="Lipzen A."/>
            <person name="Clum A."/>
            <person name="Drula E."/>
            <person name="Henrissat B."/>
            <person name="Kohler A."/>
            <person name="Grigoriev I.V."/>
            <person name="Martin F.M."/>
            <person name="Hacquard S."/>
        </authorList>
    </citation>
    <scope>NUCLEOTIDE SEQUENCE [LARGE SCALE GENOMIC DNA]</scope>
    <source>
        <strain evidence="3 4">MPI-SDFR-AT-0080</strain>
    </source>
</reference>
<keyword evidence="4" id="KW-1185">Reference proteome</keyword>
<evidence type="ECO:0000259" key="2">
    <source>
        <dbReference type="Pfam" id="PF00149"/>
    </source>
</evidence>
<dbReference type="Proteomes" id="UP000774617">
    <property type="component" value="Unassembled WGS sequence"/>
</dbReference>
<evidence type="ECO:0000313" key="4">
    <source>
        <dbReference type="Proteomes" id="UP000774617"/>
    </source>
</evidence>
<dbReference type="PANTHER" id="PTHR37844">
    <property type="entry name" value="SER/THR PROTEIN PHOSPHATASE SUPERFAMILY (AFU_ORTHOLOGUE AFUA_1G14840)"/>
    <property type="match status" value="1"/>
</dbReference>
<accession>A0ABQ8GW64</accession>
<sequence>MPSSIQILSDLHLENPPAYDVFDVTPVAPHLALIGDIGDAEDDRLYAFLRRQLEQFQMVFFLLGNHEPYHSTWSAAFLRLRQFEKTIQDERCSTKGLGAFVLLDKTRYDLSPTITILGCTLYSNVAADQHAHVRLSKDFYQIKSWTVEAHTAAHAENLAWLNASVSAIAKAEPERQVIILTHYSPTSDTRSIDPRHANSKNSSGFLTDLSGENCWNCPNVRAWAYGHTHFNCDFTDENAKIRVLSNQRGYSSSPAGGFDPQKVLTVDDTQ</sequence>
<dbReference type="EMBL" id="JAGTJR010000002">
    <property type="protein sequence ID" value="KAH7063662.1"/>
    <property type="molecule type" value="Genomic_DNA"/>
</dbReference>
<dbReference type="Gene3D" id="3.60.21.10">
    <property type="match status" value="1"/>
</dbReference>
<dbReference type="PANTHER" id="PTHR37844:SF2">
    <property type="entry name" value="SER_THR PROTEIN PHOSPHATASE SUPERFAMILY (AFU_ORTHOLOGUE AFUA_1G14840)"/>
    <property type="match status" value="1"/>
</dbReference>
<comment type="caution">
    <text evidence="3">The sequence shown here is derived from an EMBL/GenBank/DDBJ whole genome shotgun (WGS) entry which is preliminary data.</text>
</comment>
<name>A0ABQ8GW64_9PEZI</name>
<evidence type="ECO:0000256" key="1">
    <source>
        <dbReference type="SAM" id="MobiDB-lite"/>
    </source>
</evidence>
<feature type="region of interest" description="Disordered" evidence="1">
    <location>
        <begin position="249"/>
        <end position="270"/>
    </location>
</feature>
<protein>
    <submittedName>
        <fullName evidence="3">Metallo-dependent phosphatase-like protein</fullName>
    </submittedName>
</protein>
<dbReference type="SUPFAM" id="SSF56300">
    <property type="entry name" value="Metallo-dependent phosphatases"/>
    <property type="match status" value="1"/>
</dbReference>
<dbReference type="Pfam" id="PF00149">
    <property type="entry name" value="Metallophos"/>
    <property type="match status" value="1"/>
</dbReference>
<evidence type="ECO:0000313" key="3">
    <source>
        <dbReference type="EMBL" id="KAH7063662.1"/>
    </source>
</evidence>